<dbReference type="SUPFAM" id="SSF56349">
    <property type="entry name" value="DNA breaking-rejoining enzymes"/>
    <property type="match status" value="1"/>
</dbReference>
<feature type="active site" evidence="11">
    <location>
        <position position="143"/>
    </location>
</feature>
<dbReference type="InterPro" id="IPR011932">
    <property type="entry name" value="Recomb_XerD"/>
</dbReference>
<evidence type="ECO:0000256" key="9">
    <source>
        <dbReference type="ARBA" id="ARBA00023172"/>
    </source>
</evidence>
<dbReference type="NCBIfam" id="TIGR02225">
    <property type="entry name" value="recomb_XerD"/>
    <property type="match status" value="1"/>
</dbReference>
<dbReference type="RefSeq" id="WP_128699038.1">
    <property type="nucleotide sequence ID" value="NZ_CP019384.1"/>
</dbReference>
<dbReference type="PANTHER" id="PTHR30349">
    <property type="entry name" value="PHAGE INTEGRASE-RELATED"/>
    <property type="match status" value="1"/>
</dbReference>
<evidence type="ECO:0000256" key="5">
    <source>
        <dbReference type="ARBA" id="ARBA00022618"/>
    </source>
</evidence>
<gene>
    <name evidence="11" type="primary">xerC</name>
    <name evidence="15" type="ORF">BU251_00980</name>
</gene>
<evidence type="ECO:0000256" key="1">
    <source>
        <dbReference type="ARBA" id="ARBA00004496"/>
    </source>
</evidence>
<feature type="domain" description="Core-binding (CB)" evidence="14">
    <location>
        <begin position="1"/>
        <end position="82"/>
    </location>
</feature>
<dbReference type="InterPro" id="IPR010998">
    <property type="entry name" value="Integrase_recombinase_N"/>
</dbReference>
<keyword evidence="16" id="KW-1185">Reference proteome</keyword>
<evidence type="ECO:0000256" key="12">
    <source>
        <dbReference type="NCBIfam" id="TIGR02224"/>
    </source>
</evidence>
<dbReference type="InterPro" id="IPR004107">
    <property type="entry name" value="Integrase_SAM-like_N"/>
</dbReference>
<dbReference type="Proteomes" id="UP000287243">
    <property type="component" value="Chromosome"/>
</dbReference>
<evidence type="ECO:0000256" key="6">
    <source>
        <dbReference type="ARBA" id="ARBA00022829"/>
    </source>
</evidence>
<dbReference type="InterPro" id="IPR044068">
    <property type="entry name" value="CB"/>
</dbReference>
<feature type="active site" evidence="11">
    <location>
        <position position="232"/>
    </location>
</feature>
<dbReference type="NCBIfam" id="TIGR02224">
    <property type="entry name" value="recomb_XerC"/>
    <property type="match status" value="1"/>
</dbReference>
<dbReference type="KEGG" id="vai:BU251_00980"/>
<evidence type="ECO:0000259" key="13">
    <source>
        <dbReference type="PROSITE" id="PS51898"/>
    </source>
</evidence>
<comment type="subunit">
    <text evidence="11">Forms a cyclic heterotetrameric complex composed of two molecules of XerC and two molecules of XerD.</text>
</comment>
<comment type="similarity">
    <text evidence="3">Belongs to the 'phage' integrase family. XerD subfamily.</text>
</comment>
<dbReference type="NCBIfam" id="NF001399">
    <property type="entry name" value="PRK00283.1"/>
    <property type="match status" value="1"/>
</dbReference>
<dbReference type="InterPro" id="IPR023009">
    <property type="entry name" value="Tyrosine_recombinase_XerC/XerD"/>
</dbReference>
<dbReference type="OrthoDB" id="9801717at2"/>
<dbReference type="GO" id="GO:0003677">
    <property type="term" value="F:DNA binding"/>
    <property type="evidence" value="ECO:0007669"/>
    <property type="project" value="UniProtKB-UniRule"/>
</dbReference>
<dbReference type="GO" id="GO:0006313">
    <property type="term" value="P:DNA transposition"/>
    <property type="evidence" value="ECO:0007669"/>
    <property type="project" value="UniProtKB-UniRule"/>
</dbReference>
<keyword evidence="5 11" id="KW-0132">Cell division</keyword>
<sequence length="286" mass="32817">MERHIDKFLRYLEIERNASIHTIKNYTTDLHEFGIFLKDAPVESVDYLTIRRFLAHLKERNLTSRSTARKLSSLRSFFKFLVKDGYLKVNPTDAVASPKQEKTLPKFLSETDVVSLIEAPDEATVRGLRDRAMLETLYSTGMRISELVGLREDDIDFIGGTVKVYGKGKKERLLPIGDRALKAIRNYLRKRNAVSRAVFLNKNKKTLGARGFRKILDKYVRQASLKEHISPHTLRHSFATHLLNRGADLRSVQELLGHANLSTTQIYTHLTTEKLKSVYEKAHPRA</sequence>
<evidence type="ECO:0000256" key="7">
    <source>
        <dbReference type="ARBA" id="ARBA00022908"/>
    </source>
</evidence>
<feature type="active site" evidence="11">
    <location>
        <position position="258"/>
    </location>
</feature>
<dbReference type="InterPro" id="IPR050090">
    <property type="entry name" value="Tyrosine_recombinase_XerCD"/>
</dbReference>
<evidence type="ECO:0000259" key="14">
    <source>
        <dbReference type="PROSITE" id="PS51900"/>
    </source>
</evidence>
<dbReference type="CDD" id="cd00798">
    <property type="entry name" value="INT_XerDC_C"/>
    <property type="match status" value="1"/>
</dbReference>
<keyword evidence="8 11" id="KW-0238">DNA-binding</keyword>
<feature type="active site" description="O-(3'-phospho-DNA)-tyrosine intermediate" evidence="11">
    <location>
        <position position="267"/>
    </location>
</feature>
<accession>A0A410P2Q1</accession>
<keyword evidence="6 11" id="KW-0159">Chromosome partition</keyword>
<dbReference type="PROSITE" id="PS51900">
    <property type="entry name" value="CB"/>
    <property type="match status" value="1"/>
</dbReference>
<feature type="active site" evidence="11">
    <location>
        <position position="235"/>
    </location>
</feature>
<dbReference type="Pfam" id="PF02899">
    <property type="entry name" value="Phage_int_SAM_1"/>
    <property type="match status" value="1"/>
</dbReference>
<dbReference type="PANTHER" id="PTHR30349:SF77">
    <property type="entry name" value="TYROSINE RECOMBINASE XERC"/>
    <property type="match status" value="1"/>
</dbReference>
<dbReference type="AlphaFoldDB" id="A0A410P2Q1"/>
<feature type="active site" evidence="11">
    <location>
        <position position="167"/>
    </location>
</feature>
<evidence type="ECO:0000313" key="16">
    <source>
        <dbReference type="Proteomes" id="UP000287243"/>
    </source>
</evidence>
<evidence type="ECO:0000256" key="10">
    <source>
        <dbReference type="ARBA" id="ARBA00023306"/>
    </source>
</evidence>
<evidence type="ECO:0000256" key="2">
    <source>
        <dbReference type="ARBA" id="ARBA00006657"/>
    </source>
</evidence>
<dbReference type="PROSITE" id="PS51898">
    <property type="entry name" value="TYR_RECOMBINASE"/>
    <property type="match status" value="1"/>
</dbReference>
<dbReference type="InterPro" id="IPR011010">
    <property type="entry name" value="DNA_brk_join_enz"/>
</dbReference>
<dbReference type="GO" id="GO:0051301">
    <property type="term" value="P:cell division"/>
    <property type="evidence" value="ECO:0007669"/>
    <property type="project" value="UniProtKB-UniRule"/>
</dbReference>
<organism evidence="15 16">
    <name type="scientific">Velamenicoccus archaeovorus</name>
    <dbReference type="NCBI Taxonomy" id="1930593"/>
    <lineage>
        <taxon>Bacteria</taxon>
        <taxon>Pseudomonadati</taxon>
        <taxon>Candidatus Omnitrophota</taxon>
        <taxon>Candidatus Velamenicoccus</taxon>
    </lineage>
</organism>
<dbReference type="GO" id="GO:0005737">
    <property type="term" value="C:cytoplasm"/>
    <property type="evidence" value="ECO:0007669"/>
    <property type="project" value="UniProtKB-SubCell"/>
</dbReference>
<comment type="subcellular location">
    <subcellularLocation>
        <location evidence="1 11">Cytoplasm</location>
    </subcellularLocation>
</comment>
<proteinExistence type="inferred from homology"/>
<dbReference type="Gene3D" id="1.10.150.130">
    <property type="match status" value="1"/>
</dbReference>
<name>A0A410P2Q1_VELA1</name>
<dbReference type="NCBIfam" id="NF040815">
    <property type="entry name" value="recomb_XerA_Arch"/>
    <property type="match status" value="1"/>
</dbReference>
<protein>
    <recommendedName>
        <fullName evidence="11 12">Tyrosine recombinase XerC</fullName>
    </recommendedName>
</protein>
<reference evidence="15 16" key="1">
    <citation type="submission" date="2017-01" db="EMBL/GenBank/DDBJ databases">
        <title>First insights into the biology of 'candidatus Vampirococcus archaeovorus'.</title>
        <authorList>
            <person name="Kizina J."/>
            <person name="Jordan S."/>
            <person name="Stueber K."/>
            <person name="Reinhardt R."/>
            <person name="Harder J."/>
        </authorList>
    </citation>
    <scope>NUCLEOTIDE SEQUENCE [LARGE SCALE GENOMIC DNA]</scope>
    <source>
        <strain evidence="15 16">LiM</strain>
    </source>
</reference>
<evidence type="ECO:0000256" key="4">
    <source>
        <dbReference type="ARBA" id="ARBA00022490"/>
    </source>
</evidence>
<evidence type="ECO:0000256" key="8">
    <source>
        <dbReference type="ARBA" id="ARBA00023125"/>
    </source>
</evidence>
<comment type="function">
    <text evidence="11">Site-specific tyrosine recombinase, which acts by catalyzing the cutting and rejoining of the recombining DNA molecules. The XerC-XerD complex is essential to convert dimers of the bacterial chromosome into monomers to permit their segregation at cell division. It also contributes to the segregational stability of plasmids.</text>
</comment>
<keyword evidence="7 11" id="KW-0229">DNA integration</keyword>
<dbReference type="GO" id="GO:0007059">
    <property type="term" value="P:chromosome segregation"/>
    <property type="evidence" value="ECO:0007669"/>
    <property type="project" value="UniProtKB-UniRule"/>
</dbReference>
<dbReference type="Pfam" id="PF00589">
    <property type="entry name" value="Phage_integrase"/>
    <property type="match status" value="1"/>
</dbReference>
<dbReference type="InterPro" id="IPR002104">
    <property type="entry name" value="Integrase_catalytic"/>
</dbReference>
<dbReference type="InterPro" id="IPR011931">
    <property type="entry name" value="Recomb_XerC"/>
</dbReference>
<comment type="similarity">
    <text evidence="2 11">Belongs to the 'phage' integrase family. XerC subfamily.</text>
</comment>
<keyword evidence="10 11" id="KW-0131">Cell cycle</keyword>
<dbReference type="HAMAP" id="MF_01808">
    <property type="entry name" value="Recomb_XerC_XerD"/>
    <property type="match status" value="1"/>
</dbReference>
<feature type="domain" description="Tyr recombinase" evidence="13">
    <location>
        <begin position="103"/>
        <end position="280"/>
    </location>
</feature>
<dbReference type="EMBL" id="CP019384">
    <property type="protein sequence ID" value="QAT16400.1"/>
    <property type="molecule type" value="Genomic_DNA"/>
</dbReference>
<dbReference type="GO" id="GO:0009037">
    <property type="term" value="F:tyrosine-based site-specific recombinase activity"/>
    <property type="evidence" value="ECO:0007669"/>
    <property type="project" value="UniProtKB-UniRule"/>
</dbReference>
<dbReference type="Gene3D" id="1.10.443.10">
    <property type="entry name" value="Intergrase catalytic core"/>
    <property type="match status" value="1"/>
</dbReference>
<evidence type="ECO:0000313" key="15">
    <source>
        <dbReference type="EMBL" id="QAT16400.1"/>
    </source>
</evidence>
<evidence type="ECO:0000256" key="11">
    <source>
        <dbReference type="HAMAP-Rule" id="MF_01808"/>
    </source>
</evidence>
<dbReference type="InterPro" id="IPR013762">
    <property type="entry name" value="Integrase-like_cat_sf"/>
</dbReference>
<keyword evidence="9 11" id="KW-0233">DNA recombination</keyword>
<keyword evidence="4 11" id="KW-0963">Cytoplasm</keyword>
<evidence type="ECO:0000256" key="3">
    <source>
        <dbReference type="ARBA" id="ARBA00010450"/>
    </source>
</evidence>